<reference evidence="1" key="1">
    <citation type="submission" date="2023-07" db="EMBL/GenBank/DDBJ databases">
        <title>draft genome sequence of fig (Ficus carica).</title>
        <authorList>
            <person name="Takahashi T."/>
            <person name="Nishimura K."/>
        </authorList>
    </citation>
    <scope>NUCLEOTIDE SEQUENCE</scope>
</reference>
<dbReference type="EMBL" id="BTGU01000087">
    <property type="protein sequence ID" value="GMN59438.1"/>
    <property type="molecule type" value="Genomic_DNA"/>
</dbReference>
<dbReference type="AlphaFoldDB" id="A0AA88DQ89"/>
<protein>
    <submittedName>
        <fullName evidence="1">Uncharacterized protein</fullName>
    </submittedName>
</protein>
<keyword evidence="2" id="KW-1185">Reference proteome</keyword>
<organism evidence="1 2">
    <name type="scientific">Ficus carica</name>
    <name type="common">Common fig</name>
    <dbReference type="NCBI Taxonomy" id="3494"/>
    <lineage>
        <taxon>Eukaryota</taxon>
        <taxon>Viridiplantae</taxon>
        <taxon>Streptophyta</taxon>
        <taxon>Embryophyta</taxon>
        <taxon>Tracheophyta</taxon>
        <taxon>Spermatophyta</taxon>
        <taxon>Magnoliopsida</taxon>
        <taxon>eudicotyledons</taxon>
        <taxon>Gunneridae</taxon>
        <taxon>Pentapetalae</taxon>
        <taxon>rosids</taxon>
        <taxon>fabids</taxon>
        <taxon>Rosales</taxon>
        <taxon>Moraceae</taxon>
        <taxon>Ficeae</taxon>
        <taxon>Ficus</taxon>
    </lineage>
</organism>
<dbReference type="Proteomes" id="UP001187192">
    <property type="component" value="Unassembled WGS sequence"/>
</dbReference>
<evidence type="ECO:0000313" key="2">
    <source>
        <dbReference type="Proteomes" id="UP001187192"/>
    </source>
</evidence>
<evidence type="ECO:0000313" key="1">
    <source>
        <dbReference type="EMBL" id="GMN59438.1"/>
    </source>
</evidence>
<name>A0AA88DQ89_FICCA</name>
<accession>A0AA88DQ89</accession>
<sequence length="90" mass="9595">MTTTPKALADSPIYGVLGCQGSTKSNEIRGGVALLMGAQVKTHGPHVKQRVEEMGALTSAGCNTGPKWEKKAREWTRVGRETRVLIGVCS</sequence>
<gene>
    <name evidence="1" type="ORF">TIFTF001_028531</name>
</gene>
<proteinExistence type="predicted"/>
<comment type="caution">
    <text evidence="1">The sequence shown here is derived from an EMBL/GenBank/DDBJ whole genome shotgun (WGS) entry which is preliminary data.</text>
</comment>